<organism evidence="3 4">
    <name type="scientific">Niastella populi</name>
    <dbReference type="NCBI Taxonomy" id="550983"/>
    <lineage>
        <taxon>Bacteria</taxon>
        <taxon>Pseudomonadati</taxon>
        <taxon>Bacteroidota</taxon>
        <taxon>Chitinophagia</taxon>
        <taxon>Chitinophagales</taxon>
        <taxon>Chitinophagaceae</taxon>
        <taxon>Niastella</taxon>
    </lineage>
</organism>
<feature type="transmembrane region" description="Helical" evidence="1">
    <location>
        <begin position="20"/>
        <end position="39"/>
    </location>
</feature>
<sequence length="354" mass="40828">MKNQQTTVIGKPHFEILDGLRGVAAIAVVVFHFMEIAIPDYKNNFIAHAYLAVDFFFCLSGFVIAYAYDDKMAAIGIREFLKRRLIRLHPLVIIGSVTGLLLFIFDPFSNLYQKYADKTWLLFLCSCLMIPLPLVKERYSNLFHLNAPTWSLFWEYVANILYAIILVKLPKKALWVLTVLAAAALVYEGWRSHHLSVGWGGDNIRGGGIRVGYSFLAGMLVYRSRFIIRSKLGFVSLSLLLMPALLFPWNEKFTWLADPLVCIFYFPFLIMLGAGALTRKSTQPICRFSGKISYPLYMVHYPFIWVFLSYVEKYKPSLYTMSWITAIGTLLLLSFAWLEMKYVDEPVRRWLSKR</sequence>
<feature type="transmembrane region" description="Helical" evidence="1">
    <location>
        <begin position="232"/>
        <end position="249"/>
    </location>
</feature>
<feature type="transmembrane region" description="Helical" evidence="1">
    <location>
        <begin position="45"/>
        <end position="68"/>
    </location>
</feature>
<dbReference type="Proteomes" id="UP000192276">
    <property type="component" value="Unassembled WGS sequence"/>
</dbReference>
<dbReference type="Pfam" id="PF01757">
    <property type="entry name" value="Acyl_transf_3"/>
    <property type="match status" value="1"/>
</dbReference>
<keyword evidence="1" id="KW-0812">Transmembrane</keyword>
<feature type="domain" description="Acyltransferase 3" evidence="2">
    <location>
        <begin position="17"/>
        <end position="337"/>
    </location>
</feature>
<name>A0A1V9FKR4_9BACT</name>
<keyword evidence="3" id="KW-0012">Acyltransferase</keyword>
<evidence type="ECO:0000256" key="1">
    <source>
        <dbReference type="SAM" id="Phobius"/>
    </source>
</evidence>
<dbReference type="InterPro" id="IPR050879">
    <property type="entry name" value="Acyltransferase_3"/>
</dbReference>
<dbReference type="InterPro" id="IPR002656">
    <property type="entry name" value="Acyl_transf_3_dom"/>
</dbReference>
<feature type="transmembrane region" description="Helical" evidence="1">
    <location>
        <begin position="147"/>
        <end position="167"/>
    </location>
</feature>
<dbReference type="PANTHER" id="PTHR23028">
    <property type="entry name" value="ACETYLTRANSFERASE"/>
    <property type="match status" value="1"/>
</dbReference>
<keyword evidence="3" id="KW-0808">Transferase</keyword>
<feature type="transmembrane region" description="Helical" evidence="1">
    <location>
        <begin position="88"/>
        <end position="108"/>
    </location>
</feature>
<feature type="transmembrane region" description="Helical" evidence="1">
    <location>
        <begin position="173"/>
        <end position="190"/>
    </location>
</feature>
<evidence type="ECO:0000313" key="3">
    <source>
        <dbReference type="EMBL" id="OQP58871.1"/>
    </source>
</evidence>
<dbReference type="EMBL" id="LWBP01000186">
    <property type="protein sequence ID" value="OQP58871.1"/>
    <property type="molecule type" value="Genomic_DNA"/>
</dbReference>
<accession>A0A1V9FKR4</accession>
<protein>
    <submittedName>
        <fullName evidence="3">Acyltransferase</fullName>
    </submittedName>
</protein>
<reference evidence="4" key="1">
    <citation type="submission" date="2016-04" db="EMBL/GenBank/DDBJ databases">
        <authorList>
            <person name="Chen L."/>
            <person name="Zhuang W."/>
            <person name="Wang G."/>
        </authorList>
    </citation>
    <scope>NUCLEOTIDE SEQUENCE [LARGE SCALE GENOMIC DNA]</scope>
    <source>
        <strain evidence="4">208</strain>
    </source>
</reference>
<feature type="transmembrane region" description="Helical" evidence="1">
    <location>
        <begin position="255"/>
        <end position="274"/>
    </location>
</feature>
<gene>
    <name evidence="3" type="ORF">A4R26_22070</name>
</gene>
<dbReference type="GO" id="GO:0016747">
    <property type="term" value="F:acyltransferase activity, transferring groups other than amino-acyl groups"/>
    <property type="evidence" value="ECO:0007669"/>
    <property type="project" value="InterPro"/>
</dbReference>
<dbReference type="RefSeq" id="WP_081164762.1">
    <property type="nucleotide sequence ID" value="NZ_LWBP01000186.1"/>
</dbReference>
<feature type="transmembrane region" description="Helical" evidence="1">
    <location>
        <begin position="294"/>
        <end position="311"/>
    </location>
</feature>
<evidence type="ECO:0000259" key="2">
    <source>
        <dbReference type="Pfam" id="PF01757"/>
    </source>
</evidence>
<feature type="transmembrane region" description="Helical" evidence="1">
    <location>
        <begin position="317"/>
        <end position="338"/>
    </location>
</feature>
<dbReference type="PANTHER" id="PTHR23028:SF134">
    <property type="entry name" value="PUTATIVE (AFU_ORTHOLOGUE AFUA_4G08520)-RELATED"/>
    <property type="match status" value="1"/>
</dbReference>
<evidence type="ECO:0000313" key="4">
    <source>
        <dbReference type="Proteomes" id="UP000192276"/>
    </source>
</evidence>
<keyword evidence="1" id="KW-0472">Membrane</keyword>
<keyword evidence="1" id="KW-1133">Transmembrane helix</keyword>
<dbReference type="OrthoDB" id="9796461at2"/>
<dbReference type="AlphaFoldDB" id="A0A1V9FKR4"/>
<comment type="caution">
    <text evidence="3">The sequence shown here is derived from an EMBL/GenBank/DDBJ whole genome shotgun (WGS) entry which is preliminary data.</text>
</comment>
<proteinExistence type="predicted"/>
<dbReference type="STRING" id="550983.A4R26_22070"/>
<keyword evidence="4" id="KW-1185">Reference proteome</keyword>